<name>A0A8J4WRE1_9STRA</name>
<evidence type="ECO:0000313" key="1">
    <source>
        <dbReference type="EMBL" id="KAF4325881.1"/>
    </source>
</evidence>
<accession>A0A8J4WRE1</accession>
<dbReference type="EMBL" id="AOFI03000002">
    <property type="protein sequence ID" value="KAF4325881.1"/>
    <property type="molecule type" value="Genomic_DNA"/>
</dbReference>
<gene>
    <name evidence="1" type="ORF">G195_000505</name>
</gene>
<dbReference type="AlphaFoldDB" id="A0A8J4WRE1"/>
<dbReference type="Proteomes" id="UP000702964">
    <property type="component" value="Unassembled WGS sequence"/>
</dbReference>
<protein>
    <submittedName>
        <fullName evidence="1">Uncharacterized protein</fullName>
    </submittedName>
</protein>
<reference evidence="1" key="1">
    <citation type="journal article" date="2015" name="Genom Data">
        <title>Draft genome sequences of Phytophthora kernoviae and Phytophthora ramorum lineage EU2 from Scotland.</title>
        <authorList>
            <person name="Sambles C."/>
            <person name="Schlenzig A."/>
            <person name="O'Neill P."/>
            <person name="Grant M."/>
            <person name="Studholme D.J."/>
        </authorList>
    </citation>
    <scope>NUCLEOTIDE SEQUENCE</scope>
    <source>
        <strain evidence="1">00238/432</strain>
    </source>
</reference>
<proteinExistence type="predicted"/>
<reference evidence="1" key="2">
    <citation type="submission" date="2020-02" db="EMBL/GenBank/DDBJ databases">
        <authorList>
            <person name="Studholme D.J."/>
        </authorList>
    </citation>
    <scope>NUCLEOTIDE SEQUENCE</scope>
    <source>
        <strain evidence="1">00238/432</strain>
    </source>
</reference>
<sequence>MDLGRLSCVRRESDGLSLHQLVSCMLREDYEKRDPGQYQSMRSRVLELLVERYPAATKLGQMQIAAHVLELYREQLPAVHAYADFSGIRQQHYEQQAFLNPNELPLLHRYLEASLARADWQSELVESGQHHALLDDIARVAPEGLRLIRNGDGKPLAFCAGLWLSERTWSLIERYAPALAELMPKLADDNGYDARLDGDTVCVLLAAVDVEQPYYRPEELGAMLFQNWLIDTANGLRAIIPAADPQLGTLLSQLGFDRGGSIPEERVPFRRSGGEQSLHDSGRVESEALRAVPWSEMKQLVQHMYDDSVLEALPSLQAAGCEPTSARELILCLLTEVTPRYPLTEFEQRILRDGYLQRNLRKSQLAEALHMSRATFYRHVRQAFQHLGYAFTEAWTELKR</sequence>
<organism evidence="1 2">
    <name type="scientific">Phytophthora kernoviae 00238/432</name>
    <dbReference type="NCBI Taxonomy" id="1284355"/>
    <lineage>
        <taxon>Eukaryota</taxon>
        <taxon>Sar</taxon>
        <taxon>Stramenopiles</taxon>
        <taxon>Oomycota</taxon>
        <taxon>Peronosporomycetes</taxon>
        <taxon>Peronosporales</taxon>
        <taxon>Peronosporaceae</taxon>
        <taxon>Phytophthora</taxon>
    </lineage>
</organism>
<comment type="caution">
    <text evidence="1">The sequence shown here is derived from an EMBL/GenBank/DDBJ whole genome shotgun (WGS) entry which is preliminary data.</text>
</comment>
<evidence type="ECO:0000313" key="2">
    <source>
        <dbReference type="Proteomes" id="UP000702964"/>
    </source>
</evidence>